<dbReference type="KEGG" id="vao:FA707_01980"/>
<evidence type="ECO:0000256" key="4">
    <source>
        <dbReference type="ARBA" id="ARBA00022496"/>
    </source>
</evidence>
<name>A0A4D7CU69_9ENTE</name>
<keyword evidence="7" id="KW-0472">Membrane</keyword>
<dbReference type="SUPFAM" id="SSF52540">
    <property type="entry name" value="P-loop containing nucleoside triphosphate hydrolases"/>
    <property type="match status" value="1"/>
</dbReference>
<keyword evidence="6" id="KW-0406">Ion transport</keyword>
<dbReference type="PANTHER" id="PTHR42771">
    <property type="entry name" value="IRON(3+)-HYDROXAMATE IMPORT ATP-BINDING PROTEIN FHUC"/>
    <property type="match status" value="1"/>
</dbReference>
<dbReference type="InterPro" id="IPR003959">
    <property type="entry name" value="ATPase_AAA_core"/>
</dbReference>
<dbReference type="EMBL" id="CP039712">
    <property type="protein sequence ID" value="QCI85806.1"/>
    <property type="molecule type" value="Genomic_DNA"/>
</dbReference>
<proteinExistence type="predicted"/>
<gene>
    <name evidence="8" type="ORF">FA707_01980</name>
</gene>
<comment type="subcellular location">
    <subcellularLocation>
        <location evidence="1">Cell membrane</location>
        <topology evidence="1">Peripheral membrane protein</topology>
    </subcellularLocation>
</comment>
<keyword evidence="2" id="KW-0813">Transport</keyword>
<keyword evidence="3" id="KW-1003">Cell membrane</keyword>
<evidence type="ECO:0000256" key="6">
    <source>
        <dbReference type="ARBA" id="ARBA00023065"/>
    </source>
</evidence>
<evidence type="ECO:0000313" key="8">
    <source>
        <dbReference type="EMBL" id="QCI85806.1"/>
    </source>
</evidence>
<dbReference type="SMART" id="SM00382">
    <property type="entry name" value="AAA"/>
    <property type="match status" value="1"/>
</dbReference>
<dbReference type="GO" id="GO:0006302">
    <property type="term" value="P:double-strand break repair"/>
    <property type="evidence" value="ECO:0007669"/>
    <property type="project" value="InterPro"/>
</dbReference>
<dbReference type="InterPro" id="IPR027417">
    <property type="entry name" value="P-loop_NTPase"/>
</dbReference>
<reference evidence="8 9" key="1">
    <citation type="submission" date="2019-04" db="EMBL/GenBank/DDBJ databases">
        <title>Vagococcus sp. nov., isolated from faeces of yaks (Bos grunniens).</title>
        <authorList>
            <person name="Ge Y."/>
        </authorList>
    </citation>
    <scope>NUCLEOTIDE SEQUENCE [LARGE SCALE GENOMIC DNA]</scope>
    <source>
        <strain evidence="8 9">MN-17</strain>
    </source>
</reference>
<dbReference type="GO" id="GO:0005524">
    <property type="term" value="F:ATP binding"/>
    <property type="evidence" value="ECO:0007669"/>
    <property type="project" value="InterPro"/>
</dbReference>
<evidence type="ECO:0000313" key="9">
    <source>
        <dbReference type="Proteomes" id="UP000298615"/>
    </source>
</evidence>
<evidence type="ECO:0000256" key="7">
    <source>
        <dbReference type="ARBA" id="ARBA00023136"/>
    </source>
</evidence>
<keyword evidence="9" id="KW-1185">Reference proteome</keyword>
<dbReference type="InterPro" id="IPR003593">
    <property type="entry name" value="AAA+_ATPase"/>
</dbReference>
<organism evidence="8 9">
    <name type="scientific">Vagococcus zengguangii</name>
    <dbReference type="NCBI Taxonomy" id="2571750"/>
    <lineage>
        <taxon>Bacteria</taxon>
        <taxon>Bacillati</taxon>
        <taxon>Bacillota</taxon>
        <taxon>Bacilli</taxon>
        <taxon>Lactobacillales</taxon>
        <taxon>Enterococcaceae</taxon>
        <taxon>Vagococcus</taxon>
    </lineage>
</organism>
<dbReference type="Gene3D" id="3.40.50.300">
    <property type="entry name" value="P-loop containing nucleotide triphosphate hydrolases"/>
    <property type="match status" value="2"/>
</dbReference>
<dbReference type="OrthoDB" id="9784297at2"/>
<keyword evidence="4" id="KW-0410">Iron transport</keyword>
<dbReference type="Pfam" id="PF13304">
    <property type="entry name" value="AAA_21"/>
    <property type="match status" value="1"/>
</dbReference>
<dbReference type="Proteomes" id="UP000298615">
    <property type="component" value="Chromosome"/>
</dbReference>
<dbReference type="PANTHER" id="PTHR42771:SF2">
    <property type="entry name" value="IRON(3+)-HYDROXAMATE IMPORT ATP-BINDING PROTEIN FHUC"/>
    <property type="match status" value="1"/>
</dbReference>
<dbReference type="GO" id="GO:0006826">
    <property type="term" value="P:iron ion transport"/>
    <property type="evidence" value="ECO:0007669"/>
    <property type="project" value="UniProtKB-KW"/>
</dbReference>
<dbReference type="InterPro" id="IPR038729">
    <property type="entry name" value="Rad50/SbcC_AAA"/>
</dbReference>
<dbReference type="AlphaFoldDB" id="A0A4D7CU69"/>
<accession>A0A4D7CU69</accession>
<protein>
    <submittedName>
        <fullName evidence="8">Uncharacterized protein</fullName>
    </submittedName>
</protein>
<sequence>MSFIKRVRMKTSDKFEVEYYHELPVIKWFKQNEGLVLSDKLTIISGENGQGKSTFIEALAVAMGMNAEGGSQQFNFATKATHSQLSEQLVVHKTGRLPRLKYFLRAESYYNLASEIEKLAVGGYGDKSLHQQSHGEGVMALIEHRFEAQGLYFFDEPEAGLSPARQMTLLRVFDELLKEGSQLVVATHSPILLAHPEALIYQFGEEGISEVGYRETSCFDDMRVFIENPERMVHYLLED</sequence>
<dbReference type="Pfam" id="PF13476">
    <property type="entry name" value="AAA_23"/>
    <property type="match status" value="1"/>
</dbReference>
<keyword evidence="5" id="KW-0408">Iron</keyword>
<dbReference type="GO" id="GO:0005886">
    <property type="term" value="C:plasma membrane"/>
    <property type="evidence" value="ECO:0007669"/>
    <property type="project" value="UniProtKB-SubCell"/>
</dbReference>
<evidence type="ECO:0000256" key="1">
    <source>
        <dbReference type="ARBA" id="ARBA00004202"/>
    </source>
</evidence>
<dbReference type="InterPro" id="IPR051535">
    <property type="entry name" value="Siderophore_ABC-ATPase"/>
</dbReference>
<evidence type="ECO:0000256" key="5">
    <source>
        <dbReference type="ARBA" id="ARBA00023004"/>
    </source>
</evidence>
<dbReference type="RefSeq" id="WP_136952649.1">
    <property type="nucleotide sequence ID" value="NZ_CP039712.1"/>
</dbReference>
<evidence type="ECO:0000256" key="3">
    <source>
        <dbReference type="ARBA" id="ARBA00022475"/>
    </source>
</evidence>
<dbReference type="GO" id="GO:0016887">
    <property type="term" value="F:ATP hydrolysis activity"/>
    <property type="evidence" value="ECO:0007669"/>
    <property type="project" value="InterPro"/>
</dbReference>
<evidence type="ECO:0000256" key="2">
    <source>
        <dbReference type="ARBA" id="ARBA00022448"/>
    </source>
</evidence>